<evidence type="ECO:0000256" key="1">
    <source>
        <dbReference type="ARBA" id="ARBA00004123"/>
    </source>
</evidence>
<dbReference type="InterPro" id="IPR050655">
    <property type="entry name" value="Plant_B3_domain"/>
</dbReference>
<evidence type="ECO:0000256" key="2">
    <source>
        <dbReference type="ARBA" id="ARBA00023015"/>
    </source>
</evidence>
<dbReference type="PANTHER" id="PTHR31920:SF135">
    <property type="entry name" value="B3 DOMAIN-CONTAINING PROTEIN OS03G0621600-RELATED"/>
    <property type="match status" value="1"/>
</dbReference>
<dbReference type="SMART" id="SM01019">
    <property type="entry name" value="B3"/>
    <property type="match status" value="2"/>
</dbReference>
<dbReference type="Pfam" id="PF02362">
    <property type="entry name" value="B3"/>
    <property type="match status" value="2"/>
</dbReference>
<keyword evidence="3" id="KW-0238">DNA-binding</keyword>
<dbReference type="EMBL" id="NKXS01003736">
    <property type="protein sequence ID" value="PIN08678.1"/>
    <property type="molecule type" value="Genomic_DNA"/>
</dbReference>
<dbReference type="PROSITE" id="PS50863">
    <property type="entry name" value="B3"/>
    <property type="match status" value="2"/>
</dbReference>
<keyword evidence="4" id="KW-0804">Transcription</keyword>
<dbReference type="InterPro" id="IPR003340">
    <property type="entry name" value="B3_DNA-bd"/>
</dbReference>
<dbReference type="GO" id="GO:0005634">
    <property type="term" value="C:nucleus"/>
    <property type="evidence" value="ECO:0007669"/>
    <property type="project" value="UniProtKB-SubCell"/>
</dbReference>
<feature type="domain" description="TF-B3" evidence="6">
    <location>
        <begin position="32"/>
        <end position="109"/>
    </location>
</feature>
<evidence type="ECO:0000259" key="6">
    <source>
        <dbReference type="PROSITE" id="PS50863"/>
    </source>
</evidence>
<gene>
    <name evidence="7" type="ORF">CDL12_18743</name>
</gene>
<evidence type="ECO:0000313" key="7">
    <source>
        <dbReference type="EMBL" id="PIN08678.1"/>
    </source>
</evidence>
<dbReference type="Gene3D" id="2.40.330.10">
    <property type="entry name" value="DNA-binding pseudobarrel domain"/>
    <property type="match status" value="2"/>
</dbReference>
<dbReference type="AlphaFoldDB" id="A0A2G9GTT7"/>
<comment type="subcellular location">
    <subcellularLocation>
        <location evidence="1">Nucleus</location>
    </subcellularLocation>
</comment>
<comment type="caution">
    <text evidence="7">The sequence shown here is derived from an EMBL/GenBank/DDBJ whole genome shotgun (WGS) entry which is preliminary data.</text>
</comment>
<evidence type="ECO:0000313" key="8">
    <source>
        <dbReference type="Proteomes" id="UP000231279"/>
    </source>
</evidence>
<dbReference type="GO" id="GO:0003677">
    <property type="term" value="F:DNA binding"/>
    <property type="evidence" value="ECO:0007669"/>
    <property type="project" value="UniProtKB-KW"/>
</dbReference>
<dbReference type="CDD" id="cd10017">
    <property type="entry name" value="B3_DNA"/>
    <property type="match status" value="2"/>
</dbReference>
<name>A0A2G9GTT7_9LAMI</name>
<keyword evidence="5" id="KW-0539">Nucleus</keyword>
<protein>
    <recommendedName>
        <fullName evidence="6">TF-B3 domain-containing protein</fullName>
    </recommendedName>
</protein>
<dbReference type="OrthoDB" id="912105at2759"/>
<proteinExistence type="predicted"/>
<dbReference type="PANTHER" id="PTHR31920">
    <property type="entry name" value="B3 DOMAIN-CONTAINING"/>
    <property type="match status" value="1"/>
</dbReference>
<feature type="domain" description="TF-B3" evidence="6">
    <location>
        <begin position="129"/>
        <end position="222"/>
    </location>
</feature>
<reference evidence="8" key="1">
    <citation type="journal article" date="2018" name="Gigascience">
        <title>Genome assembly of the Pink Ipe (Handroanthus impetiginosus, Bignoniaceae), a highly valued, ecologically keystone Neotropical timber forest tree.</title>
        <authorList>
            <person name="Silva-Junior O.B."/>
            <person name="Grattapaglia D."/>
            <person name="Novaes E."/>
            <person name="Collevatti R.G."/>
        </authorList>
    </citation>
    <scope>NUCLEOTIDE SEQUENCE [LARGE SCALE GENOMIC DNA]</scope>
    <source>
        <strain evidence="8">cv. UFG-1</strain>
    </source>
</reference>
<dbReference type="SUPFAM" id="SSF101936">
    <property type="entry name" value="DNA-binding pseudobarrel domain"/>
    <property type="match status" value="2"/>
</dbReference>
<evidence type="ECO:0000256" key="4">
    <source>
        <dbReference type="ARBA" id="ARBA00023163"/>
    </source>
</evidence>
<accession>A0A2G9GTT7</accession>
<dbReference type="InterPro" id="IPR015300">
    <property type="entry name" value="DNA-bd_pseudobarrel_sf"/>
</dbReference>
<dbReference type="Proteomes" id="UP000231279">
    <property type="component" value="Unassembled WGS sequence"/>
</dbReference>
<evidence type="ECO:0000256" key="3">
    <source>
        <dbReference type="ARBA" id="ARBA00023125"/>
    </source>
</evidence>
<keyword evidence="8" id="KW-1185">Reference proteome</keyword>
<organism evidence="7 8">
    <name type="scientific">Handroanthus impetiginosus</name>
    <dbReference type="NCBI Taxonomy" id="429701"/>
    <lineage>
        <taxon>Eukaryota</taxon>
        <taxon>Viridiplantae</taxon>
        <taxon>Streptophyta</taxon>
        <taxon>Embryophyta</taxon>
        <taxon>Tracheophyta</taxon>
        <taxon>Spermatophyta</taxon>
        <taxon>Magnoliopsida</taxon>
        <taxon>eudicotyledons</taxon>
        <taxon>Gunneridae</taxon>
        <taxon>Pentapetalae</taxon>
        <taxon>asterids</taxon>
        <taxon>lamiids</taxon>
        <taxon>Lamiales</taxon>
        <taxon>Bignoniaceae</taxon>
        <taxon>Crescentiina</taxon>
        <taxon>Tabebuia alliance</taxon>
        <taxon>Handroanthus</taxon>
    </lineage>
</organism>
<sequence>MEKDKLKMDEWESPDRRPCFYRIIWLPNLTELKIPSAFKKHLSNKQTNSATLRSPCGNWKVKLLQEGSEIYFGQGWQEFVKDHSLGKFEYLLFKYNEEMSFDVVIFDKNGCKKSYQESPSTFISSFPFFKHRINNCNVGRKCSLQIPQAFSKMHLSSIKQTMILQNSKGIPWLVNVIINSNKQLLISGGWKAFADDNSIKKGNVCIFELVEQNKMQVHVFSA</sequence>
<dbReference type="STRING" id="429701.A0A2G9GTT7"/>
<evidence type="ECO:0000256" key="5">
    <source>
        <dbReference type="ARBA" id="ARBA00023242"/>
    </source>
</evidence>
<keyword evidence="2" id="KW-0805">Transcription regulation</keyword>